<organism evidence="1 2">
    <name type="scientific">Flavivirga spongiicola</name>
    <dbReference type="NCBI Taxonomy" id="421621"/>
    <lineage>
        <taxon>Bacteria</taxon>
        <taxon>Pseudomonadati</taxon>
        <taxon>Bacteroidota</taxon>
        <taxon>Flavobacteriia</taxon>
        <taxon>Flavobacteriales</taxon>
        <taxon>Flavobacteriaceae</taxon>
        <taxon>Flavivirga</taxon>
    </lineage>
</organism>
<protein>
    <submittedName>
        <fullName evidence="1">Uncharacterized protein</fullName>
    </submittedName>
</protein>
<reference evidence="1 2" key="1">
    <citation type="submission" date="2022-09" db="EMBL/GenBank/DDBJ databases">
        <title>Genome sequencing of Flavivirga sp. MEBiC05379.</title>
        <authorList>
            <person name="Oh H.-M."/>
            <person name="Kwon K.K."/>
            <person name="Park M.J."/>
            <person name="Yang S.-H."/>
        </authorList>
    </citation>
    <scope>NUCLEOTIDE SEQUENCE [LARGE SCALE GENOMIC DNA]</scope>
    <source>
        <strain evidence="1 2">MEBiC05379</strain>
    </source>
</reference>
<accession>A0ABU7XY43</accession>
<comment type="caution">
    <text evidence="1">The sequence shown here is derived from an EMBL/GenBank/DDBJ whole genome shotgun (WGS) entry which is preliminary data.</text>
</comment>
<sequence>MGLTLKVTIFTNYGGENETKKVKILRLDKKEDEFEVGKIKF</sequence>
<dbReference type="RefSeq" id="WP_303307610.1">
    <property type="nucleotide sequence ID" value="NZ_JAODOP010000004.1"/>
</dbReference>
<name>A0ABU7XY43_9FLAO</name>
<gene>
    <name evidence="1" type="ORF">N1F79_19500</name>
</gene>
<evidence type="ECO:0000313" key="1">
    <source>
        <dbReference type="EMBL" id="MEF3835319.1"/>
    </source>
</evidence>
<dbReference type="Proteomes" id="UP001337305">
    <property type="component" value="Unassembled WGS sequence"/>
</dbReference>
<proteinExistence type="predicted"/>
<dbReference type="EMBL" id="JAODOP010000004">
    <property type="protein sequence ID" value="MEF3835319.1"/>
    <property type="molecule type" value="Genomic_DNA"/>
</dbReference>
<keyword evidence="2" id="KW-1185">Reference proteome</keyword>
<evidence type="ECO:0000313" key="2">
    <source>
        <dbReference type="Proteomes" id="UP001337305"/>
    </source>
</evidence>